<dbReference type="EMBL" id="KB743168">
    <property type="protein sequence ID" value="EOB00736.1"/>
    <property type="molecule type" value="Genomic_DNA"/>
</dbReference>
<organism evidence="1 2">
    <name type="scientific">Anas platyrhynchos</name>
    <name type="common">Mallard</name>
    <name type="synonym">Anas boschas</name>
    <dbReference type="NCBI Taxonomy" id="8839"/>
    <lineage>
        <taxon>Eukaryota</taxon>
        <taxon>Metazoa</taxon>
        <taxon>Chordata</taxon>
        <taxon>Craniata</taxon>
        <taxon>Vertebrata</taxon>
        <taxon>Euteleostomi</taxon>
        <taxon>Archelosauria</taxon>
        <taxon>Archosauria</taxon>
        <taxon>Dinosauria</taxon>
        <taxon>Saurischia</taxon>
        <taxon>Theropoda</taxon>
        <taxon>Coelurosauria</taxon>
        <taxon>Aves</taxon>
        <taxon>Neognathae</taxon>
        <taxon>Galloanserae</taxon>
        <taxon>Anseriformes</taxon>
        <taxon>Anatidae</taxon>
        <taxon>Anatinae</taxon>
        <taxon>Anas</taxon>
    </lineage>
</organism>
<evidence type="ECO:0000313" key="1">
    <source>
        <dbReference type="EMBL" id="EOB00736.1"/>
    </source>
</evidence>
<keyword evidence="2" id="KW-1185">Reference proteome</keyword>
<dbReference type="Proteomes" id="UP000296049">
    <property type="component" value="Unassembled WGS sequence"/>
</dbReference>
<accession>R0JTF4</accession>
<dbReference type="AlphaFoldDB" id="R0JTF4"/>
<protein>
    <submittedName>
        <fullName evidence="1">Uncharacterized protein</fullName>
    </submittedName>
</protein>
<name>R0JTF4_ANAPL</name>
<evidence type="ECO:0000313" key="2">
    <source>
        <dbReference type="Proteomes" id="UP000296049"/>
    </source>
</evidence>
<gene>
    <name evidence="1" type="ORF">Anapl_17588</name>
</gene>
<reference evidence="2" key="1">
    <citation type="journal article" date="2013" name="Nat. Genet.">
        <title>The duck genome and transcriptome provide insight into an avian influenza virus reservoir species.</title>
        <authorList>
            <person name="Huang Y."/>
            <person name="Li Y."/>
            <person name="Burt D.W."/>
            <person name="Chen H."/>
            <person name="Zhang Y."/>
            <person name="Qian W."/>
            <person name="Kim H."/>
            <person name="Gan S."/>
            <person name="Zhao Y."/>
            <person name="Li J."/>
            <person name="Yi K."/>
            <person name="Feng H."/>
            <person name="Zhu P."/>
            <person name="Li B."/>
            <person name="Liu Q."/>
            <person name="Fairley S."/>
            <person name="Magor K.E."/>
            <person name="Du Z."/>
            <person name="Hu X."/>
            <person name="Goodman L."/>
            <person name="Tafer H."/>
            <person name="Vignal A."/>
            <person name="Lee T."/>
            <person name="Kim K.W."/>
            <person name="Sheng Z."/>
            <person name="An Y."/>
            <person name="Searle S."/>
            <person name="Herrero J."/>
            <person name="Groenen M.A."/>
            <person name="Crooijmans R.P."/>
            <person name="Faraut T."/>
            <person name="Cai Q."/>
            <person name="Webster R.G."/>
            <person name="Aldridge J.R."/>
            <person name="Warren W.C."/>
            <person name="Bartschat S."/>
            <person name="Kehr S."/>
            <person name="Marz M."/>
            <person name="Stadler P.F."/>
            <person name="Smith J."/>
            <person name="Kraus R.H."/>
            <person name="Zhao Y."/>
            <person name="Ren L."/>
            <person name="Fei J."/>
            <person name="Morisson M."/>
            <person name="Kaiser P."/>
            <person name="Griffin D.K."/>
            <person name="Rao M."/>
            <person name="Pitel F."/>
            <person name="Wang J."/>
            <person name="Li N."/>
        </authorList>
    </citation>
    <scope>NUCLEOTIDE SEQUENCE [LARGE SCALE GENOMIC DNA]</scope>
</reference>
<sequence>MGQVPGIPLWGEPSGARCLVCRELGSPRRQPDLRGSLLLRAARVLPALLEVVFVPPVCELKVLKPVRIQPAPLRKLDLCRPFDEARFMPPRNFRAAGERFILNLPVPVSDSCWVAPKRAGAISTSDFMHGSKGAALLLLQQLMLALQQGQRTRLQLHSGVGSDLEPPCAAAASLGEGLVAGGRVGLQSCLLVVLVLAERGAARGAGDVTALQSCDWSCCALAGGNPQTAIRSEPPLAFRNASDGSSKLSQNHGFFPRFMGSLLGSVHPSSLGFHTACLWKLSLVAPGTSDPL</sequence>
<proteinExistence type="predicted"/>